<organism evidence="6 7">
    <name type="scientific">Roseateles rivi</name>
    <dbReference type="NCBI Taxonomy" id="3299028"/>
    <lineage>
        <taxon>Bacteria</taxon>
        <taxon>Pseudomonadati</taxon>
        <taxon>Pseudomonadota</taxon>
        <taxon>Betaproteobacteria</taxon>
        <taxon>Burkholderiales</taxon>
        <taxon>Sphaerotilaceae</taxon>
        <taxon>Roseateles</taxon>
    </lineage>
</organism>
<feature type="compositionally biased region" description="Gly residues" evidence="4">
    <location>
        <begin position="204"/>
        <end position="214"/>
    </location>
</feature>
<dbReference type="Pfam" id="PF04352">
    <property type="entry name" value="ProQ"/>
    <property type="match status" value="1"/>
</dbReference>
<feature type="compositionally biased region" description="Polar residues" evidence="4">
    <location>
        <begin position="1"/>
        <end position="12"/>
    </location>
</feature>
<feature type="compositionally biased region" description="Basic and acidic residues" evidence="4">
    <location>
        <begin position="181"/>
        <end position="200"/>
    </location>
</feature>
<protein>
    <submittedName>
        <fullName evidence="6">ProQ/FINO family protein</fullName>
    </submittedName>
</protein>
<gene>
    <name evidence="6" type="ORF">ACG0Z6_10605</name>
</gene>
<keyword evidence="2" id="KW-0694">RNA-binding</keyword>
<feature type="domain" description="ProQ/FinO" evidence="5">
    <location>
        <begin position="30"/>
        <end position="140"/>
    </location>
</feature>
<evidence type="ECO:0000256" key="2">
    <source>
        <dbReference type="ARBA" id="ARBA00022884"/>
    </source>
</evidence>
<sequence>MSCSDLPQSATEESAAPAVAESQPAPAPTKKQVDLRHCFEQLKQNFPALFGGTAKPLKLRIQADIQQRSPGLFTKAELSAVLRRYTGSTSYLVALTREQQRYDLDGQPAGELSAEHRDAATQELQRRRAITQARRDQEDADRRQRAQLLRDFERTTLTPANFSALKGLSVEALEESLTLAKKEAAEAPVRERPHPRDAQRAGRPGPGKPRGNGGRPQATRTPR</sequence>
<dbReference type="InterPro" id="IPR023529">
    <property type="entry name" value="ProQ"/>
</dbReference>
<feature type="region of interest" description="Disordered" evidence="4">
    <location>
        <begin position="1"/>
        <end position="32"/>
    </location>
</feature>
<dbReference type="SUPFAM" id="SSF48657">
    <property type="entry name" value="FinO-like"/>
    <property type="match status" value="1"/>
</dbReference>
<evidence type="ECO:0000313" key="6">
    <source>
        <dbReference type="EMBL" id="MFG6448683.1"/>
    </source>
</evidence>
<dbReference type="EMBL" id="JBIGHZ010000004">
    <property type="protein sequence ID" value="MFG6448683.1"/>
    <property type="molecule type" value="Genomic_DNA"/>
</dbReference>
<keyword evidence="3" id="KW-0143">Chaperone</keyword>
<comment type="caution">
    <text evidence="6">The sequence shown here is derived from an EMBL/GenBank/DDBJ whole genome shotgun (WGS) entry which is preliminary data.</text>
</comment>
<accession>A0ABW7FWL0</accession>
<evidence type="ECO:0000313" key="7">
    <source>
        <dbReference type="Proteomes" id="UP001606099"/>
    </source>
</evidence>
<dbReference type="Proteomes" id="UP001606099">
    <property type="component" value="Unassembled WGS sequence"/>
</dbReference>
<dbReference type="PANTHER" id="PTHR38106:SF1">
    <property type="entry name" value="RNA CHAPERONE PROQ"/>
    <property type="match status" value="1"/>
</dbReference>
<dbReference type="InterPro" id="IPR016103">
    <property type="entry name" value="ProQ/FinO"/>
</dbReference>
<feature type="region of interest" description="Disordered" evidence="4">
    <location>
        <begin position="181"/>
        <end position="223"/>
    </location>
</feature>
<proteinExistence type="predicted"/>
<evidence type="ECO:0000256" key="1">
    <source>
        <dbReference type="ARBA" id="ARBA00022490"/>
    </source>
</evidence>
<name>A0ABW7FWL0_9BURK</name>
<reference evidence="6 7" key="1">
    <citation type="submission" date="2024-08" db="EMBL/GenBank/DDBJ databases">
        <authorList>
            <person name="Lu H."/>
        </authorList>
    </citation>
    <scope>NUCLEOTIDE SEQUENCE [LARGE SCALE GENOMIC DNA]</scope>
    <source>
        <strain evidence="6 7">BYS180W</strain>
    </source>
</reference>
<dbReference type="RefSeq" id="WP_394461153.1">
    <property type="nucleotide sequence ID" value="NZ_JBIGHZ010000004.1"/>
</dbReference>
<evidence type="ECO:0000259" key="5">
    <source>
        <dbReference type="SMART" id="SM00945"/>
    </source>
</evidence>
<dbReference type="Gene3D" id="1.10.1710.10">
    <property type="entry name" value="ProQ/FinO domain"/>
    <property type="match status" value="1"/>
</dbReference>
<keyword evidence="7" id="KW-1185">Reference proteome</keyword>
<dbReference type="InterPro" id="IPR036442">
    <property type="entry name" value="ProQ/FinO_sf"/>
</dbReference>
<dbReference type="PANTHER" id="PTHR38106">
    <property type="entry name" value="RNA CHAPERONE PROQ"/>
    <property type="match status" value="1"/>
</dbReference>
<dbReference type="SMART" id="SM00945">
    <property type="entry name" value="ProQ"/>
    <property type="match status" value="1"/>
</dbReference>
<keyword evidence="1" id="KW-0963">Cytoplasm</keyword>
<evidence type="ECO:0000256" key="3">
    <source>
        <dbReference type="ARBA" id="ARBA00023186"/>
    </source>
</evidence>
<evidence type="ECO:0000256" key="4">
    <source>
        <dbReference type="SAM" id="MobiDB-lite"/>
    </source>
</evidence>